<evidence type="ECO:0000313" key="1">
    <source>
        <dbReference type="EMBL" id="MEZ8210411.1"/>
    </source>
</evidence>
<dbReference type="EMBL" id="JBGOOS010000027">
    <property type="protein sequence ID" value="MEZ8210411.1"/>
    <property type="molecule type" value="Genomic_DNA"/>
</dbReference>
<reference evidence="1 2" key="1">
    <citation type="submission" date="2024-06" db="EMBL/GenBank/DDBJ databases">
        <authorList>
            <person name="Steensen K."/>
            <person name="Seneca J."/>
            <person name="Bartlau N."/>
            <person name="Yu A.X."/>
            <person name="Polz M.F."/>
        </authorList>
    </citation>
    <scope>NUCLEOTIDE SEQUENCE [LARGE SCALE GENOMIC DNA]</scope>
    <source>
        <strain evidence="1 2">1F146</strain>
    </source>
</reference>
<evidence type="ECO:0000313" key="2">
    <source>
        <dbReference type="Proteomes" id="UP001569151"/>
    </source>
</evidence>
<accession>A0ABV4MLL3</accession>
<name>A0ABV4MLL3_9VIBR</name>
<protein>
    <submittedName>
        <fullName evidence="1">Uncharacterized protein</fullName>
    </submittedName>
</protein>
<comment type="caution">
    <text evidence="1">The sequence shown here is derived from an EMBL/GenBank/DDBJ whole genome shotgun (WGS) entry which is preliminary data.</text>
</comment>
<sequence>MMELRELSHQEELEFAAEALDAIAKMAYERGFILSASTLELMTKTGSYSLRPDRIEPRLKFDLNTPPRD</sequence>
<dbReference type="Proteomes" id="UP001569151">
    <property type="component" value="Unassembled WGS sequence"/>
</dbReference>
<gene>
    <name evidence="1" type="ORF">ACED39_16670</name>
</gene>
<dbReference type="RefSeq" id="WP_371719614.1">
    <property type="nucleotide sequence ID" value="NZ_JBGOOF010000027.1"/>
</dbReference>
<proteinExistence type="predicted"/>
<organism evidence="1 2">
    <name type="scientific">Vibrio bivalvicida</name>
    <dbReference type="NCBI Taxonomy" id="1276888"/>
    <lineage>
        <taxon>Bacteria</taxon>
        <taxon>Pseudomonadati</taxon>
        <taxon>Pseudomonadota</taxon>
        <taxon>Gammaproteobacteria</taxon>
        <taxon>Vibrionales</taxon>
        <taxon>Vibrionaceae</taxon>
        <taxon>Vibrio</taxon>
        <taxon>Vibrio oreintalis group</taxon>
    </lineage>
</organism>
<keyword evidence="2" id="KW-1185">Reference proteome</keyword>